<organism evidence="1 2">
    <name type="scientific">Reticulomyxa filosa</name>
    <dbReference type="NCBI Taxonomy" id="46433"/>
    <lineage>
        <taxon>Eukaryota</taxon>
        <taxon>Sar</taxon>
        <taxon>Rhizaria</taxon>
        <taxon>Retaria</taxon>
        <taxon>Foraminifera</taxon>
        <taxon>Monothalamids</taxon>
        <taxon>Reticulomyxidae</taxon>
        <taxon>Reticulomyxa</taxon>
    </lineage>
</organism>
<name>X6M910_RETFI</name>
<comment type="caution">
    <text evidence="1">The sequence shown here is derived from an EMBL/GenBank/DDBJ whole genome shotgun (WGS) entry which is preliminary data.</text>
</comment>
<gene>
    <name evidence="1" type="ORF">RFI_27232</name>
</gene>
<evidence type="ECO:0000313" key="1">
    <source>
        <dbReference type="EMBL" id="ETO10146.1"/>
    </source>
</evidence>
<dbReference type="Proteomes" id="UP000023152">
    <property type="component" value="Unassembled WGS sequence"/>
</dbReference>
<evidence type="ECO:0000313" key="2">
    <source>
        <dbReference type="Proteomes" id="UP000023152"/>
    </source>
</evidence>
<reference evidence="1 2" key="1">
    <citation type="journal article" date="2013" name="Curr. Biol.">
        <title>The Genome of the Foraminiferan Reticulomyxa filosa.</title>
        <authorList>
            <person name="Glockner G."/>
            <person name="Hulsmann N."/>
            <person name="Schleicher M."/>
            <person name="Noegel A.A."/>
            <person name="Eichinger L."/>
            <person name="Gallinger C."/>
            <person name="Pawlowski J."/>
            <person name="Sierra R."/>
            <person name="Euteneuer U."/>
            <person name="Pillet L."/>
            <person name="Moustafa A."/>
            <person name="Platzer M."/>
            <person name="Groth M."/>
            <person name="Szafranski K."/>
            <person name="Schliwa M."/>
        </authorList>
    </citation>
    <scope>NUCLEOTIDE SEQUENCE [LARGE SCALE GENOMIC DNA]</scope>
</reference>
<dbReference type="EMBL" id="ASPP01023624">
    <property type="protein sequence ID" value="ETO10146.1"/>
    <property type="molecule type" value="Genomic_DNA"/>
</dbReference>
<protein>
    <submittedName>
        <fullName evidence="1">Uncharacterized protein</fullName>
    </submittedName>
</protein>
<sequence length="155" mass="17969">MLQTKKNFEQKRNCWKSNYKYMAIINPLSKMTDILSVKSISNIFGAQQATVFLRYPNKLKGVTIYLFSDLFLWASVRGKYKGSYSLYDKDLQITKSGKEGDADFSIGLKLEKSKRTIVCANDEQRDLIMETVIDAFQKCQLRAKNASYVVFFLKW</sequence>
<accession>X6M910</accession>
<dbReference type="AlphaFoldDB" id="X6M910"/>
<keyword evidence="2" id="KW-1185">Reference proteome</keyword>
<proteinExistence type="predicted"/>